<evidence type="ECO:0000259" key="1">
    <source>
        <dbReference type="Pfam" id="PF09949"/>
    </source>
</evidence>
<dbReference type="PANTHER" id="PTHR28208:SF1">
    <property type="entry name" value="FILAMENT ORGANIZATION PROTEIN APP1-LIKE, PUTATIVE (AFU_ORTHOLOGUE AFUA_1G06650)-RELATED"/>
    <property type="match status" value="1"/>
</dbReference>
<protein>
    <submittedName>
        <fullName evidence="2">App1 family protein</fullName>
    </submittedName>
</protein>
<gene>
    <name evidence="2" type="ORF">QTH91_13675</name>
</gene>
<dbReference type="PANTHER" id="PTHR28208">
    <property type="entry name" value="PHOSPHATIDATE PHOSPHATASE APP1"/>
    <property type="match status" value="1"/>
</dbReference>
<comment type="caution">
    <text evidence="2">The sequence shown here is derived from an EMBL/GenBank/DDBJ whole genome shotgun (WGS) entry which is preliminary data.</text>
</comment>
<dbReference type="EMBL" id="JASZYV010000002">
    <property type="protein sequence ID" value="MDM0045537.1"/>
    <property type="molecule type" value="Genomic_DNA"/>
</dbReference>
<proteinExistence type="predicted"/>
<name>A0ABT7NC70_9BURK</name>
<dbReference type="RefSeq" id="WP_286660605.1">
    <property type="nucleotide sequence ID" value="NZ_JASZYV010000002.1"/>
</dbReference>
<accession>A0ABT7NC70</accession>
<evidence type="ECO:0000313" key="3">
    <source>
        <dbReference type="Proteomes" id="UP001174908"/>
    </source>
</evidence>
<dbReference type="InterPro" id="IPR052935">
    <property type="entry name" value="Mg2+_PAP"/>
</dbReference>
<keyword evidence="3" id="KW-1185">Reference proteome</keyword>
<dbReference type="InterPro" id="IPR019236">
    <property type="entry name" value="APP1_cat"/>
</dbReference>
<sequence>MSGIGRPALPEARLPDPRRRRLARLPLHLAVLALAAAAYPQRTLAKTSGLDDDEDVLFLPAIARLLDNGQIEVDLQAWIFERERIRLLDAGLARYLGIQLEKLSATDRLRYLRRTEMFHAEPEEGKSLTVEFGHGTPTIKMPASNASGRTGLRAVVEHLPLRPMSMQSQLDKSMSWVHFHTVLGGSPPRRIEGRALLVPSEGLSVVSDIDDTVKRTDVRNQHQMMLNTFARLFEAVPGMARRYRELAREPNTCFHYLSSSPLQLLPSLKRFLNEAKFPPGSMHLRESTRMRDWVPADGDSRAHKLGVLQRLVADFPNRRFLLVGDSGEVDPEVYGEMARTRTDRIEAVLIRDVTSEGRNAERYRQAFAGVDESRWHIFKDGEDWPLG</sequence>
<dbReference type="Pfam" id="PF09949">
    <property type="entry name" value="APP1_cat"/>
    <property type="match status" value="1"/>
</dbReference>
<reference evidence="2" key="1">
    <citation type="submission" date="2023-06" db="EMBL/GenBank/DDBJ databases">
        <authorList>
            <person name="Jiang Y."/>
            <person name="Liu Q."/>
        </authorList>
    </citation>
    <scope>NUCLEOTIDE SEQUENCE</scope>
    <source>
        <strain evidence="2">CGMCC 1.12089</strain>
    </source>
</reference>
<dbReference type="Proteomes" id="UP001174908">
    <property type="component" value="Unassembled WGS sequence"/>
</dbReference>
<feature type="domain" description="Phosphatidate phosphatase APP1 catalytic" evidence="1">
    <location>
        <begin position="204"/>
        <end position="352"/>
    </location>
</feature>
<organism evidence="2 3">
    <name type="scientific">Variovorax dokdonensis</name>
    <dbReference type="NCBI Taxonomy" id="344883"/>
    <lineage>
        <taxon>Bacteria</taxon>
        <taxon>Pseudomonadati</taxon>
        <taxon>Pseudomonadota</taxon>
        <taxon>Betaproteobacteria</taxon>
        <taxon>Burkholderiales</taxon>
        <taxon>Comamonadaceae</taxon>
        <taxon>Variovorax</taxon>
    </lineage>
</organism>
<evidence type="ECO:0000313" key="2">
    <source>
        <dbReference type="EMBL" id="MDM0045537.1"/>
    </source>
</evidence>